<dbReference type="KEGG" id="agv:OJF2_39930"/>
<name>A0A5B9W644_9BACT</name>
<evidence type="ECO:0000313" key="2">
    <source>
        <dbReference type="EMBL" id="QEH35441.1"/>
    </source>
</evidence>
<keyword evidence="3" id="KW-1185">Reference proteome</keyword>
<feature type="region of interest" description="Disordered" evidence="1">
    <location>
        <begin position="40"/>
        <end position="59"/>
    </location>
</feature>
<reference evidence="2 3" key="1">
    <citation type="submission" date="2019-08" db="EMBL/GenBank/DDBJ databases">
        <title>Deep-cultivation of Planctomycetes and their phenomic and genomic characterization uncovers novel biology.</title>
        <authorList>
            <person name="Wiegand S."/>
            <person name="Jogler M."/>
            <person name="Boedeker C."/>
            <person name="Pinto D."/>
            <person name="Vollmers J."/>
            <person name="Rivas-Marin E."/>
            <person name="Kohn T."/>
            <person name="Peeters S.H."/>
            <person name="Heuer A."/>
            <person name="Rast P."/>
            <person name="Oberbeckmann S."/>
            <person name="Bunk B."/>
            <person name="Jeske O."/>
            <person name="Meyerdierks A."/>
            <person name="Storesund J.E."/>
            <person name="Kallscheuer N."/>
            <person name="Luecker S."/>
            <person name="Lage O.M."/>
            <person name="Pohl T."/>
            <person name="Merkel B.J."/>
            <person name="Hornburger P."/>
            <person name="Mueller R.-W."/>
            <person name="Bruemmer F."/>
            <person name="Labrenz M."/>
            <person name="Spormann A.M."/>
            <person name="Op den Camp H."/>
            <person name="Overmann J."/>
            <person name="Amann R."/>
            <person name="Jetten M.S.M."/>
            <person name="Mascher T."/>
            <person name="Medema M.H."/>
            <person name="Devos D.P."/>
            <person name="Kaster A.-K."/>
            <person name="Ovreas L."/>
            <person name="Rohde M."/>
            <person name="Galperin M.Y."/>
            <person name="Jogler C."/>
        </authorList>
    </citation>
    <scope>NUCLEOTIDE SEQUENCE [LARGE SCALE GENOMIC DNA]</scope>
    <source>
        <strain evidence="2 3">OJF2</strain>
    </source>
</reference>
<protein>
    <submittedName>
        <fullName evidence="2">Uncharacterized protein</fullName>
    </submittedName>
</protein>
<dbReference type="AlphaFoldDB" id="A0A5B9W644"/>
<evidence type="ECO:0000256" key="1">
    <source>
        <dbReference type="SAM" id="MobiDB-lite"/>
    </source>
</evidence>
<organism evidence="2 3">
    <name type="scientific">Aquisphaera giovannonii</name>
    <dbReference type="NCBI Taxonomy" id="406548"/>
    <lineage>
        <taxon>Bacteria</taxon>
        <taxon>Pseudomonadati</taxon>
        <taxon>Planctomycetota</taxon>
        <taxon>Planctomycetia</taxon>
        <taxon>Isosphaerales</taxon>
        <taxon>Isosphaeraceae</taxon>
        <taxon>Aquisphaera</taxon>
    </lineage>
</organism>
<sequence length="59" mass="6186">MANRELGFSWPPAANAPGAPDRLAGRAIAVVLTDLRMDGMDGPRRVRATRPAGATRGCP</sequence>
<dbReference type="SUPFAM" id="SSF52172">
    <property type="entry name" value="CheY-like"/>
    <property type="match status" value="1"/>
</dbReference>
<accession>A0A5B9W644</accession>
<dbReference type="EMBL" id="CP042997">
    <property type="protein sequence ID" value="QEH35441.1"/>
    <property type="molecule type" value="Genomic_DNA"/>
</dbReference>
<evidence type="ECO:0000313" key="3">
    <source>
        <dbReference type="Proteomes" id="UP000324233"/>
    </source>
</evidence>
<dbReference type="InterPro" id="IPR011006">
    <property type="entry name" value="CheY-like_superfamily"/>
</dbReference>
<dbReference type="Proteomes" id="UP000324233">
    <property type="component" value="Chromosome"/>
</dbReference>
<dbReference type="RefSeq" id="WP_148595247.1">
    <property type="nucleotide sequence ID" value="NZ_CP042997.1"/>
</dbReference>
<proteinExistence type="predicted"/>
<gene>
    <name evidence="2" type="ORF">OJF2_39930</name>
</gene>